<evidence type="ECO:0000313" key="2">
    <source>
        <dbReference type="Proteomes" id="UP000475117"/>
    </source>
</evidence>
<dbReference type="Pfam" id="PF02469">
    <property type="entry name" value="Fasciclin"/>
    <property type="match status" value="1"/>
</dbReference>
<dbReference type="Proteomes" id="UP000475117">
    <property type="component" value="Chromosome"/>
</dbReference>
<dbReference type="RefSeq" id="WP_164364196.1">
    <property type="nucleotide sequence ID" value="NZ_CP066776.1"/>
</dbReference>
<keyword evidence="2" id="KW-1185">Reference proteome</keyword>
<dbReference type="SMART" id="SM00554">
    <property type="entry name" value="FAS1"/>
    <property type="match status" value="1"/>
</dbReference>
<dbReference type="KEGG" id="soa:G3M56_005295"/>
<name>A0A6B3LC85_9BACT</name>
<dbReference type="AlphaFoldDB" id="A0A6B3LC85"/>
<sequence>MKLPTIVTTLTIAGSLATAPTVFADNHEKAAEQTVVEIAASNEDFSTLVAAVKAAGLAETLSGEGPFTIFAPTNDAFAKLPEGTVEELLKPENKEKLQAILTLHAIGAKVMAADVSPGKVKTLNGASVDIQVSDGTVTVDGAKVIKTDIVGSNGVIHVIDTVILPKS</sequence>
<dbReference type="InterPro" id="IPR036378">
    <property type="entry name" value="FAS1_dom_sf"/>
</dbReference>
<dbReference type="EMBL" id="CP066776">
    <property type="protein sequence ID" value="QQL45995.1"/>
    <property type="molecule type" value="Genomic_DNA"/>
</dbReference>
<dbReference type="PROSITE" id="PS50213">
    <property type="entry name" value="FAS1"/>
    <property type="match status" value="1"/>
</dbReference>
<gene>
    <name evidence="1" type="ORF">G3M56_005295</name>
</gene>
<proteinExistence type="predicted"/>
<dbReference type="Gene3D" id="2.30.180.10">
    <property type="entry name" value="FAS1 domain"/>
    <property type="match status" value="1"/>
</dbReference>
<reference evidence="1 2" key="1">
    <citation type="submission" date="2020-12" db="EMBL/GenBank/DDBJ databases">
        <title>Sulforoseuscoccus oceanibium gen. nov., sp. nov., a representative of the phylum Verrucomicrobia with special cytoplasmic membrane, and proposal of Sulforoseuscoccusaceae fam. nov.</title>
        <authorList>
            <person name="Xi F."/>
        </authorList>
    </citation>
    <scope>NUCLEOTIDE SEQUENCE [LARGE SCALE GENOMIC DNA]</scope>
    <source>
        <strain evidence="1 2">T37</strain>
    </source>
</reference>
<dbReference type="InterPro" id="IPR000782">
    <property type="entry name" value="FAS1_domain"/>
</dbReference>
<dbReference type="FunFam" id="2.30.180.10:FF:000019">
    <property type="entry name" value="Cell surface lipoprotein"/>
    <property type="match status" value="1"/>
</dbReference>
<dbReference type="PANTHER" id="PTHR10900">
    <property type="entry name" value="PERIOSTIN-RELATED"/>
    <property type="match status" value="1"/>
</dbReference>
<organism evidence="1 2">
    <name type="scientific">Sulfuriroseicoccus oceanibius</name>
    <dbReference type="NCBI Taxonomy" id="2707525"/>
    <lineage>
        <taxon>Bacteria</taxon>
        <taxon>Pseudomonadati</taxon>
        <taxon>Verrucomicrobiota</taxon>
        <taxon>Verrucomicrobiia</taxon>
        <taxon>Verrucomicrobiales</taxon>
        <taxon>Verrucomicrobiaceae</taxon>
        <taxon>Sulfuriroseicoccus</taxon>
    </lineage>
</organism>
<dbReference type="GO" id="GO:0005615">
    <property type="term" value="C:extracellular space"/>
    <property type="evidence" value="ECO:0007669"/>
    <property type="project" value="TreeGrafter"/>
</dbReference>
<dbReference type="InterPro" id="IPR050904">
    <property type="entry name" value="Adhesion/Biosynth-related"/>
</dbReference>
<dbReference type="PANTHER" id="PTHR10900:SF77">
    <property type="entry name" value="FI19380P1"/>
    <property type="match status" value="1"/>
</dbReference>
<evidence type="ECO:0000313" key="1">
    <source>
        <dbReference type="EMBL" id="QQL45995.1"/>
    </source>
</evidence>
<accession>A0A6B3LC85</accession>
<dbReference type="SUPFAM" id="SSF82153">
    <property type="entry name" value="FAS1 domain"/>
    <property type="match status" value="1"/>
</dbReference>
<protein>
    <submittedName>
        <fullName evidence="1">Fasciclin domain-containing protein</fullName>
    </submittedName>
</protein>